<evidence type="ECO:0000313" key="3">
    <source>
        <dbReference type="Proteomes" id="UP000694005"/>
    </source>
</evidence>
<feature type="region of interest" description="Disordered" evidence="1">
    <location>
        <begin position="17"/>
        <end position="41"/>
    </location>
</feature>
<accession>A0A8D9LUE1</accession>
<evidence type="ECO:0000256" key="1">
    <source>
        <dbReference type="SAM" id="MobiDB-lite"/>
    </source>
</evidence>
<protein>
    <submittedName>
        <fullName evidence="2">Uncharacterized protein</fullName>
    </submittedName>
</protein>
<reference evidence="2 3" key="1">
    <citation type="submission" date="2021-07" db="EMBL/GenBank/DDBJ databases">
        <authorList>
            <consortium name="Genoscope - CEA"/>
            <person name="William W."/>
        </authorList>
    </citation>
    <scope>NUCLEOTIDE SEQUENCE [LARGE SCALE GENOMIC DNA]</scope>
</reference>
<gene>
    <name evidence="2" type="ORF">BRAPAZ1V2_A01P11430.2</name>
</gene>
<dbReference type="EMBL" id="LS974617">
    <property type="protein sequence ID" value="CAG7887067.1"/>
    <property type="molecule type" value="Genomic_DNA"/>
</dbReference>
<dbReference type="Proteomes" id="UP000694005">
    <property type="component" value="Chromosome A01"/>
</dbReference>
<dbReference type="Gramene" id="A01p11430.2_BraZ1">
    <property type="protein sequence ID" value="A01p11430.2_BraZ1.CDS.1"/>
    <property type="gene ID" value="A01g11430.2_BraZ1"/>
</dbReference>
<name>A0A8D9LUE1_BRACM</name>
<sequence>MTWIFYPPSIKYFRSEPAQLNTTTPRTNHHTASRPRGLPQSSTTLLPCVLTSLPIQTLTILQF</sequence>
<dbReference type="AlphaFoldDB" id="A0A8D9LUE1"/>
<evidence type="ECO:0000313" key="2">
    <source>
        <dbReference type="EMBL" id="CAG7887067.1"/>
    </source>
</evidence>
<organism evidence="2 3">
    <name type="scientific">Brassica campestris</name>
    <name type="common">Field mustard</name>
    <dbReference type="NCBI Taxonomy" id="3711"/>
    <lineage>
        <taxon>Eukaryota</taxon>
        <taxon>Viridiplantae</taxon>
        <taxon>Streptophyta</taxon>
        <taxon>Embryophyta</taxon>
        <taxon>Tracheophyta</taxon>
        <taxon>Spermatophyta</taxon>
        <taxon>Magnoliopsida</taxon>
        <taxon>eudicotyledons</taxon>
        <taxon>Gunneridae</taxon>
        <taxon>Pentapetalae</taxon>
        <taxon>rosids</taxon>
        <taxon>malvids</taxon>
        <taxon>Brassicales</taxon>
        <taxon>Brassicaceae</taxon>
        <taxon>Brassiceae</taxon>
        <taxon>Brassica</taxon>
    </lineage>
</organism>
<proteinExistence type="predicted"/>